<keyword evidence="3" id="KW-0433">Leucine-rich repeat</keyword>
<feature type="region of interest" description="Disordered" evidence="5">
    <location>
        <begin position="902"/>
        <end position="992"/>
    </location>
</feature>
<evidence type="ECO:0000256" key="4">
    <source>
        <dbReference type="ARBA" id="ARBA00022737"/>
    </source>
</evidence>
<accession>G0U4I3</accession>
<evidence type="ECO:0000256" key="2">
    <source>
        <dbReference type="ARBA" id="ARBA00022490"/>
    </source>
</evidence>
<comment type="subcellular location">
    <subcellularLocation>
        <location evidence="1">Cytoplasm</location>
    </subcellularLocation>
</comment>
<dbReference type="GO" id="GO:0005737">
    <property type="term" value="C:cytoplasm"/>
    <property type="evidence" value="ECO:0007669"/>
    <property type="project" value="UniProtKB-SubCell"/>
</dbReference>
<organism evidence="6">
    <name type="scientific">Trypanosoma vivax (strain Y486)</name>
    <dbReference type="NCBI Taxonomy" id="1055687"/>
    <lineage>
        <taxon>Eukaryota</taxon>
        <taxon>Discoba</taxon>
        <taxon>Euglenozoa</taxon>
        <taxon>Kinetoplastea</taxon>
        <taxon>Metakinetoplastina</taxon>
        <taxon>Trypanosomatida</taxon>
        <taxon>Trypanosomatidae</taxon>
        <taxon>Trypanosoma</taxon>
        <taxon>Duttonella</taxon>
    </lineage>
</organism>
<feature type="region of interest" description="Disordered" evidence="5">
    <location>
        <begin position="625"/>
        <end position="667"/>
    </location>
</feature>
<feature type="compositionally biased region" description="Basic residues" evidence="5">
    <location>
        <begin position="1025"/>
        <end position="1034"/>
    </location>
</feature>
<dbReference type="PANTHER" id="PTHR22710:SF2">
    <property type="entry name" value="X-RAY RADIATION RESISTANCE-ASSOCIATED PROTEIN 1"/>
    <property type="match status" value="1"/>
</dbReference>
<dbReference type="InterPro" id="IPR032675">
    <property type="entry name" value="LRR_dom_sf"/>
</dbReference>
<dbReference type="Gene3D" id="3.80.10.10">
    <property type="entry name" value="Ribonuclease Inhibitor"/>
    <property type="match status" value="3"/>
</dbReference>
<dbReference type="Pfam" id="PF00560">
    <property type="entry name" value="LRR_1"/>
    <property type="match status" value="1"/>
</dbReference>
<keyword evidence="2" id="KW-0963">Cytoplasm</keyword>
<feature type="compositionally biased region" description="Polar residues" evidence="5">
    <location>
        <begin position="115"/>
        <end position="131"/>
    </location>
</feature>
<feature type="region of interest" description="Disordered" evidence="5">
    <location>
        <begin position="113"/>
        <end position="140"/>
    </location>
</feature>
<proteinExistence type="predicted"/>
<evidence type="ECO:0000313" key="6">
    <source>
        <dbReference type="EMBL" id="CCC52347.1"/>
    </source>
</evidence>
<feature type="compositionally biased region" description="Basic and acidic residues" evidence="5">
    <location>
        <begin position="968"/>
        <end position="977"/>
    </location>
</feature>
<evidence type="ECO:0008006" key="7">
    <source>
        <dbReference type="Google" id="ProtNLM"/>
    </source>
</evidence>
<name>G0U4I3_TRYVY</name>
<feature type="region of interest" description="Disordered" evidence="5">
    <location>
        <begin position="1010"/>
        <end position="1034"/>
    </location>
</feature>
<evidence type="ECO:0000256" key="3">
    <source>
        <dbReference type="ARBA" id="ARBA00022614"/>
    </source>
</evidence>
<feature type="compositionally biased region" description="Basic and acidic residues" evidence="5">
    <location>
        <begin position="904"/>
        <end position="917"/>
    </location>
</feature>
<feature type="region of interest" description="Disordered" evidence="5">
    <location>
        <begin position="33"/>
        <end position="81"/>
    </location>
</feature>
<dbReference type="InterPro" id="IPR001611">
    <property type="entry name" value="Leu-rich_rpt"/>
</dbReference>
<feature type="region of interest" description="Disordered" evidence="5">
    <location>
        <begin position="1"/>
        <end position="20"/>
    </location>
</feature>
<dbReference type="OMA" id="FALERNH"/>
<keyword evidence="4" id="KW-0677">Repeat</keyword>
<dbReference type="SMART" id="SM00369">
    <property type="entry name" value="LRR_TYP"/>
    <property type="match status" value="3"/>
</dbReference>
<dbReference type="PROSITE" id="PS51450">
    <property type="entry name" value="LRR"/>
    <property type="match status" value="2"/>
</dbReference>
<dbReference type="EMBL" id="HE573026">
    <property type="protein sequence ID" value="CCC52347.1"/>
    <property type="molecule type" value="Genomic_DNA"/>
</dbReference>
<dbReference type="SUPFAM" id="SSF52047">
    <property type="entry name" value="RNI-like"/>
    <property type="match status" value="1"/>
</dbReference>
<dbReference type="VEuPathDB" id="TriTrypDB:TvY486_1013900"/>
<gene>
    <name evidence="6" type="ORF">TVY486_1013900</name>
</gene>
<feature type="compositionally biased region" description="Basic residues" evidence="5">
    <location>
        <begin position="858"/>
        <end position="867"/>
    </location>
</feature>
<feature type="compositionally biased region" description="Basic and acidic residues" evidence="5">
    <location>
        <begin position="33"/>
        <end position="47"/>
    </location>
</feature>
<feature type="region of interest" description="Disordered" evidence="5">
    <location>
        <begin position="856"/>
        <end position="886"/>
    </location>
</feature>
<feature type="compositionally biased region" description="Basic and acidic residues" evidence="5">
    <location>
        <begin position="868"/>
        <end position="879"/>
    </location>
</feature>
<reference evidence="6" key="1">
    <citation type="journal article" date="2012" name="Proc. Natl. Acad. Sci. U.S.A.">
        <title>Antigenic diversity is generated by distinct evolutionary mechanisms in African trypanosome species.</title>
        <authorList>
            <person name="Jackson A.P."/>
            <person name="Berry A."/>
            <person name="Aslett M."/>
            <person name="Allison H.C."/>
            <person name="Burton P."/>
            <person name="Vavrova-Anderson J."/>
            <person name="Brown R."/>
            <person name="Browne H."/>
            <person name="Corton N."/>
            <person name="Hauser H."/>
            <person name="Gamble J."/>
            <person name="Gilderthorp R."/>
            <person name="Marcello L."/>
            <person name="McQuillan J."/>
            <person name="Otto T.D."/>
            <person name="Quail M.A."/>
            <person name="Sanders M.J."/>
            <person name="van Tonder A."/>
            <person name="Ginger M.L."/>
            <person name="Field M.C."/>
            <person name="Barry J.D."/>
            <person name="Hertz-Fowler C."/>
            <person name="Berriman M."/>
        </authorList>
    </citation>
    <scope>NUCLEOTIDE SEQUENCE</scope>
    <source>
        <strain evidence="6">Y486</strain>
    </source>
</reference>
<evidence type="ECO:0000256" key="1">
    <source>
        <dbReference type="ARBA" id="ARBA00004496"/>
    </source>
</evidence>
<evidence type="ECO:0000256" key="5">
    <source>
        <dbReference type="SAM" id="MobiDB-lite"/>
    </source>
</evidence>
<dbReference type="InterPro" id="IPR003591">
    <property type="entry name" value="Leu-rich_rpt_typical-subtyp"/>
</dbReference>
<dbReference type="GO" id="GO:0005634">
    <property type="term" value="C:nucleus"/>
    <property type="evidence" value="ECO:0007669"/>
    <property type="project" value="TreeGrafter"/>
</dbReference>
<feature type="compositionally biased region" description="Basic and acidic residues" evidence="5">
    <location>
        <begin position="934"/>
        <end position="955"/>
    </location>
</feature>
<feature type="compositionally biased region" description="Basic and acidic residues" evidence="5">
    <location>
        <begin position="654"/>
        <end position="667"/>
    </location>
</feature>
<sequence>MESSVGNAGRDTGHTLVTSPEKLCVSLVEKDANLPESQLERGVEDRPLGSQPGNSLEKRHPTTRKPQLGSGGAPHKAGDKKLGARAAPFRSAVKVPMCDVVFPFASERSERSRDSFLSSVTGESTSRQKTPSGLGGVVPRGDASFTVMGREERWLTFRQSGRALPSLRARIVHPQGFRILKSRSVLERSLRSYFRLPPAPCEYLRNQRLRSQRQLLVADMKEDTEEVHLFNTTLERQFRFRQSGLEGMPPAMLLDGYLLLCAGGESVPEAVRSVTLQGCRLVDVIADDMAHFTNLSFLDVSENELGLEHLLSLSSLEVLHLAYNKISSLAGVVKAVKKQQTQEDGPKRRAYYQHNFRNSAAGDTEFEGPRESTPVRSAAAYYAERVSKSNSIDKGTEQVDSDVPCVTKWREVGDTGSDKWSHDNPACGSPHVKTTDSHFHDASCNAQDVLLPNLHALNLSFNSVPPADILHLSYFPMLEKLDLSGNKLRRLPSDLTHLISVTHFALEGNLFSDDENVFMALATMPALVEVNLNHNKLRRVPQLSVKDGRGLCFPSIEVIGLHNNCVERACDISPLSDLVRTLTRVVLSGNPIAGKNKERSAAQAHFAQAVMSRYWEQAGMRSKGTKAFESGPYGTDTLQASESFPPRQRSGNGPRERSIATSEKGKLTDVNSIEDNSLYEVWQAQQKQMKANSPVHRYNDQDEEEDIDVLNDPVGLRHHDNVGVCCYGSDLSENMSTKEPCLGEPHNATPSPLVACDAMLGKFTWYSDAPTFHTHFMRMNEAEHGLPSPSLIRFVELVFTDSVMHKKRLVDFYAKRREQCDEVSSASAMVHPKTGLVTVPKYNEYMDVHRLLGETSRKGRAQARRYRSQNEKKERHKAEMAVSIDQEDDLLAGLPADSELMEEAEVHSRVSSSREEGLQSDSVFLTGVALEGGRGNETREERPKRKERSLSSHEMEEQDETNVPPSGKQKEDDDQPRPRPKHGCPPLRMTVEPPGVNARILMNELRVMLRRPLPPLPRVSSTLRTRGRRKSAFS</sequence>
<dbReference type="PANTHER" id="PTHR22710">
    <property type="entry name" value="X-RAY RADIATION RESISTANCE ASSOCIATED PROTEIN 1 XRRA1"/>
    <property type="match status" value="1"/>
</dbReference>
<dbReference type="AlphaFoldDB" id="G0U4I3"/>
<protein>
    <recommendedName>
        <fullName evidence="7">Leucine-rich repeat protein (LRRP)</fullName>
    </recommendedName>
</protein>